<dbReference type="Gene3D" id="3.30.760.10">
    <property type="entry name" value="RNA Cap, Translation Initiation Factor Eif4e"/>
    <property type="match status" value="1"/>
</dbReference>
<evidence type="ECO:0000313" key="3">
    <source>
        <dbReference type="Proteomes" id="UP000245657"/>
    </source>
</evidence>
<dbReference type="RefSeq" id="WP_109968423.1">
    <property type="nucleotide sequence ID" value="NZ_CP176093.1"/>
</dbReference>
<protein>
    <submittedName>
        <fullName evidence="2">DUF1917 domain-containing protein</fullName>
    </submittedName>
</protein>
<dbReference type="AlphaFoldDB" id="A0A2V2MUS7"/>
<dbReference type="InterPro" id="IPR023398">
    <property type="entry name" value="TIF_eIF4e-like"/>
</dbReference>
<evidence type="ECO:0000256" key="1">
    <source>
        <dbReference type="ARBA" id="ARBA00010568"/>
    </source>
</evidence>
<name>A0A2V2MUS7_9EURY</name>
<reference evidence="2 3" key="1">
    <citation type="submission" date="2018-05" db="EMBL/GenBank/DDBJ databases">
        <title>Draft genome of Methanospirillum lacunae Ki8-1.</title>
        <authorList>
            <person name="Dueholm M.S."/>
            <person name="Nielsen P.H."/>
            <person name="Bakmann L.F."/>
            <person name="Otzen D.E."/>
        </authorList>
    </citation>
    <scope>NUCLEOTIDE SEQUENCE [LARGE SCALE GENOMIC DNA]</scope>
    <source>
        <strain evidence="2 3">Ki8-1</strain>
    </source>
</reference>
<dbReference type="SUPFAM" id="SSF55418">
    <property type="entry name" value="eIF4e-like"/>
    <property type="match status" value="1"/>
</dbReference>
<organism evidence="2 3">
    <name type="scientific">Methanospirillum lacunae</name>
    <dbReference type="NCBI Taxonomy" id="668570"/>
    <lineage>
        <taxon>Archaea</taxon>
        <taxon>Methanobacteriati</taxon>
        <taxon>Methanobacteriota</taxon>
        <taxon>Stenosarchaea group</taxon>
        <taxon>Methanomicrobia</taxon>
        <taxon>Methanomicrobiales</taxon>
        <taxon>Methanospirillaceae</taxon>
        <taxon>Methanospirillum</taxon>
    </lineage>
</organism>
<gene>
    <name evidence="2" type="ORF">DK846_08015</name>
</gene>
<keyword evidence="3" id="KW-1185">Reference proteome</keyword>
<proteinExistence type="inferred from homology"/>
<dbReference type="OrthoDB" id="109391at2157"/>
<dbReference type="Pfam" id="PF08939">
    <property type="entry name" value="Bles03"/>
    <property type="match status" value="1"/>
</dbReference>
<comment type="caution">
    <text evidence="2">The sequence shown here is derived from an EMBL/GenBank/DDBJ whole genome shotgun (WGS) entry which is preliminary data.</text>
</comment>
<dbReference type="GeneID" id="97548210"/>
<accession>A0A2V2MUS7</accession>
<dbReference type="EMBL" id="QGMY01000007">
    <property type="protein sequence ID" value="PWR71934.1"/>
    <property type="molecule type" value="Genomic_DNA"/>
</dbReference>
<comment type="similarity">
    <text evidence="1">Belongs to the UPF0696 family.</text>
</comment>
<dbReference type="Proteomes" id="UP000245657">
    <property type="component" value="Unassembled WGS sequence"/>
</dbReference>
<evidence type="ECO:0000313" key="2">
    <source>
        <dbReference type="EMBL" id="PWR71934.1"/>
    </source>
</evidence>
<dbReference type="PANTHER" id="PTHR31977:SF1">
    <property type="entry name" value="UPF0696 PROTEIN C11ORF68"/>
    <property type="match status" value="1"/>
</dbReference>
<dbReference type="InterPro" id="IPR015034">
    <property type="entry name" value="Bles03"/>
</dbReference>
<dbReference type="PANTHER" id="PTHR31977">
    <property type="entry name" value="UPF0696 PROTEIN C11ORF68"/>
    <property type="match status" value="1"/>
</dbReference>
<sequence>MDRSEIEALADIAYGIFEHYLTTQFHNRKKPLYRLVEDGTPFQNEFNEIYSTFKELYPELVIHLQERYPSSDEMYRLICEGEGVIPTKTIQSYWIIQDAPDTDPHATEDDKAGKWLIFVPPDQVDDIWKKIRDLTWQNELGISAKVSTSKRNPDSRDYRKVMYVYTADWENEEEVMRVREKLRSIGIADRIGYKRNIETFKGEYASKGKRVTYYNA</sequence>